<dbReference type="GO" id="GO:0004197">
    <property type="term" value="F:cysteine-type endopeptidase activity"/>
    <property type="evidence" value="ECO:0007669"/>
    <property type="project" value="InterPro"/>
</dbReference>
<dbReference type="Gene3D" id="3.40.50.1460">
    <property type="match status" value="1"/>
</dbReference>
<evidence type="ECO:0000256" key="1">
    <source>
        <dbReference type="SAM" id="SignalP"/>
    </source>
</evidence>
<dbReference type="GO" id="GO:0006508">
    <property type="term" value="P:proteolysis"/>
    <property type="evidence" value="ECO:0007669"/>
    <property type="project" value="InterPro"/>
</dbReference>
<feature type="domain" description="Caspase family p20" evidence="2">
    <location>
        <begin position="147"/>
        <end position="221"/>
    </location>
</feature>
<dbReference type="InterPro" id="IPR001309">
    <property type="entry name" value="Pept_C14_p20"/>
</dbReference>
<dbReference type="RefSeq" id="WP_167216043.1">
    <property type="nucleotide sequence ID" value="NZ_CP050063.1"/>
</dbReference>
<organism evidence="3 4">
    <name type="scientific">Spirosoma aureum</name>
    <dbReference type="NCBI Taxonomy" id="2692134"/>
    <lineage>
        <taxon>Bacteria</taxon>
        <taxon>Pseudomonadati</taxon>
        <taxon>Bacteroidota</taxon>
        <taxon>Cytophagia</taxon>
        <taxon>Cytophagales</taxon>
        <taxon>Cytophagaceae</taxon>
        <taxon>Spirosoma</taxon>
    </lineage>
</organism>
<evidence type="ECO:0000259" key="2">
    <source>
        <dbReference type="PROSITE" id="PS50208"/>
    </source>
</evidence>
<feature type="signal peptide" evidence="1">
    <location>
        <begin position="1"/>
        <end position="20"/>
    </location>
</feature>
<dbReference type="Proteomes" id="UP000501802">
    <property type="component" value="Chromosome"/>
</dbReference>
<protein>
    <submittedName>
        <fullName evidence="3">Caspase family protein</fullName>
    </submittedName>
</protein>
<dbReference type="PROSITE" id="PS50208">
    <property type="entry name" value="CASPASE_P20"/>
    <property type="match status" value="1"/>
</dbReference>
<proteinExistence type="predicted"/>
<dbReference type="InterPro" id="IPR052039">
    <property type="entry name" value="Caspase-related_regulators"/>
</dbReference>
<evidence type="ECO:0000313" key="3">
    <source>
        <dbReference type="EMBL" id="QIP16289.1"/>
    </source>
</evidence>
<dbReference type="AlphaFoldDB" id="A0A6G9AVC9"/>
<keyword evidence="1" id="KW-0732">Signal</keyword>
<evidence type="ECO:0000313" key="4">
    <source>
        <dbReference type="Proteomes" id="UP000501802"/>
    </source>
</evidence>
<sequence length="371" mass="41285">MKISLLFLLLLLFVSDPLAAQQPVTISARSDWVSMQKGPSTAPTIAWKTPQPKQVTVHTLVFTATVFIQSADAVTQLQFVHNGNELAGQQRGFKRFSGSQEVSDVIPLVVGSNEIYVKATNAIGTTISERRIIICQPEIASKSVPVQKRLALIVANGNYTKYPLKNPPNDGRAVRQQLEKLGFTVVYKENLPLRDLKQTFDSFVTDLGSNNVGLFYYAGHGLMVGGENYVQPVDADPKAEPDVEFECYPLRQIISRMAYANPKGANLIFWDACRNNPYRSWRRGAGELTFAPVQPAVGTMIVFATEPGKQAYDGDQENGLFTSELVKHINQPNVDIFELVDRIDQGLENRGFKQPPYLEGRLRGKFMFKAD</sequence>
<dbReference type="SUPFAM" id="SSF52129">
    <property type="entry name" value="Caspase-like"/>
    <property type="match status" value="1"/>
</dbReference>
<name>A0A6G9AVC9_9BACT</name>
<dbReference type="KEGG" id="spib:G8759_28430"/>
<dbReference type="Pfam" id="PF00656">
    <property type="entry name" value="Peptidase_C14"/>
    <property type="match status" value="1"/>
</dbReference>
<gene>
    <name evidence="3" type="ORF">G8759_28430</name>
</gene>
<dbReference type="EMBL" id="CP050063">
    <property type="protein sequence ID" value="QIP16289.1"/>
    <property type="molecule type" value="Genomic_DNA"/>
</dbReference>
<keyword evidence="4" id="KW-1185">Reference proteome</keyword>
<dbReference type="InterPro" id="IPR011600">
    <property type="entry name" value="Pept_C14_caspase"/>
</dbReference>
<accession>A0A6G9AVC9</accession>
<dbReference type="PANTHER" id="PTHR22576">
    <property type="entry name" value="MUCOSA ASSOCIATED LYMPHOID TISSUE LYMPHOMA TRANSLOCATION PROTEIN 1/PARACASPASE"/>
    <property type="match status" value="1"/>
</dbReference>
<feature type="chain" id="PRO_5026194506" evidence="1">
    <location>
        <begin position="21"/>
        <end position="371"/>
    </location>
</feature>
<reference evidence="3 4" key="1">
    <citation type="submission" date="2020-03" db="EMBL/GenBank/DDBJ databases">
        <authorList>
            <person name="Kim M.K."/>
        </authorList>
    </citation>
    <scope>NUCLEOTIDE SEQUENCE [LARGE SCALE GENOMIC DNA]</scope>
    <source>
        <strain evidence="3 4">BT328</strain>
    </source>
</reference>
<dbReference type="InterPro" id="IPR029030">
    <property type="entry name" value="Caspase-like_dom_sf"/>
</dbReference>
<dbReference type="PANTHER" id="PTHR22576:SF37">
    <property type="entry name" value="MUCOSA-ASSOCIATED LYMPHOID TISSUE LYMPHOMA TRANSLOCATION PROTEIN 1"/>
    <property type="match status" value="1"/>
</dbReference>